<protein>
    <recommendedName>
        <fullName evidence="9">Putative ionotropic receptor ligand binding domain-containing protein</fullName>
    </recommendedName>
</protein>
<dbReference type="PANTHER" id="PTHR42643:SF24">
    <property type="entry name" value="IONOTROPIC RECEPTOR 60A"/>
    <property type="match status" value="1"/>
</dbReference>
<evidence type="ECO:0000313" key="10">
    <source>
        <dbReference type="EMBL" id="CAK1553033.1"/>
    </source>
</evidence>
<evidence type="ECO:0000256" key="3">
    <source>
        <dbReference type="ARBA" id="ARBA00022692"/>
    </source>
</evidence>
<gene>
    <name evidence="10" type="ORF">LNINA_LOCUS12053</name>
</gene>
<dbReference type="PANTHER" id="PTHR42643">
    <property type="entry name" value="IONOTROPIC RECEPTOR 20A-RELATED"/>
    <property type="match status" value="1"/>
</dbReference>
<dbReference type="Proteomes" id="UP001497472">
    <property type="component" value="Unassembled WGS sequence"/>
</dbReference>
<dbReference type="InterPro" id="IPR056198">
    <property type="entry name" value="LBD_receptor"/>
</dbReference>
<feature type="transmembrane region" description="Helical" evidence="8">
    <location>
        <begin position="562"/>
        <end position="581"/>
    </location>
</feature>
<keyword evidence="3 8" id="KW-0812">Transmembrane</keyword>
<dbReference type="Pfam" id="PF24061">
    <property type="entry name" value="LBD_receptor"/>
    <property type="match status" value="1"/>
</dbReference>
<keyword evidence="2" id="KW-1003">Cell membrane</keyword>
<dbReference type="SUPFAM" id="SSF53850">
    <property type="entry name" value="Periplasmic binding protein-like II"/>
    <property type="match status" value="1"/>
</dbReference>
<proteinExistence type="predicted"/>
<keyword evidence="6" id="KW-0675">Receptor</keyword>
<dbReference type="AlphaFoldDB" id="A0AAV1JUC4"/>
<comment type="subcellular location">
    <subcellularLocation>
        <location evidence="1">Cell membrane</location>
        <topology evidence="1">Multi-pass membrane protein</topology>
    </subcellularLocation>
</comment>
<evidence type="ECO:0000256" key="1">
    <source>
        <dbReference type="ARBA" id="ARBA00004651"/>
    </source>
</evidence>
<evidence type="ECO:0000256" key="7">
    <source>
        <dbReference type="ARBA" id="ARBA00023180"/>
    </source>
</evidence>
<feature type="transmembrane region" description="Helical" evidence="8">
    <location>
        <begin position="317"/>
        <end position="336"/>
    </location>
</feature>
<name>A0AAV1JUC4_9NEOP</name>
<dbReference type="Gene3D" id="1.10.287.70">
    <property type="match status" value="1"/>
</dbReference>
<evidence type="ECO:0000256" key="5">
    <source>
        <dbReference type="ARBA" id="ARBA00023136"/>
    </source>
</evidence>
<dbReference type="GO" id="GO:0005886">
    <property type="term" value="C:plasma membrane"/>
    <property type="evidence" value="ECO:0007669"/>
    <property type="project" value="UniProtKB-SubCell"/>
</dbReference>
<evidence type="ECO:0000259" key="9">
    <source>
        <dbReference type="Pfam" id="PF24061"/>
    </source>
</evidence>
<sequence length="601" mass="68172">MFLYMLLITPSIQSTIIKISQNEKTNDIISAAADIANSNFEHRRQTIVITSDVDEGVTSTFLQQYRGSVVVEAKMENIPRQVVLLIQSYYSFVKLSGILKPDLKGKSILHSGAKFLIVLFSYPSRLEQIYSLLWDFYATNVVIIVKTSGKVALYTYYPYKNPSDCANVAPTFIGTWTKITTGSQELYPDKMSNMNGCPLYISTTKVYHPATEKKIPLQIIKRSIHELLKNIMNFTSVIINRRYISIDSDSATNWSESLSDVITGTANISTSTVALGFDKVSLLDFSVTYFRIRLAWIAPPPSVRPALWKLLVPLNGYLWLILLVVTFFVKSVPYALRAKHVRAFSFRNFKGFGKLQGITMRTWGVLMGQPVKVSPRRFRDFYIIGLWLWFTFFIRSAYQSVLIGALKTDTTLGTFTNLQEAVDDGFSYGGRLGVLGYFEHDPLVRNGFQVISESEYEQTFRDILNSKKKFIMATSLEYAWTLCSAEAITEEECGYVLPDSILVVPLVVWMQKSSSFVKPLSVWLPRLIESGLLEKDSLQKPLKDVKMPDQSPLTNKQAISCFLFLLIGYFLSIVVFACELFNKRSSSFRKFYQIVISGQSN</sequence>
<dbReference type="EMBL" id="CAVLEF010000203">
    <property type="protein sequence ID" value="CAK1553033.1"/>
    <property type="molecule type" value="Genomic_DNA"/>
</dbReference>
<keyword evidence="5 8" id="KW-0472">Membrane</keyword>
<keyword evidence="7" id="KW-0325">Glycoprotein</keyword>
<evidence type="ECO:0000256" key="8">
    <source>
        <dbReference type="SAM" id="Phobius"/>
    </source>
</evidence>
<evidence type="ECO:0000256" key="6">
    <source>
        <dbReference type="ARBA" id="ARBA00023170"/>
    </source>
</evidence>
<feature type="transmembrane region" description="Helical" evidence="8">
    <location>
        <begin position="381"/>
        <end position="398"/>
    </location>
</feature>
<accession>A0AAV1JUC4</accession>
<keyword evidence="11" id="KW-1185">Reference proteome</keyword>
<evidence type="ECO:0000256" key="4">
    <source>
        <dbReference type="ARBA" id="ARBA00022989"/>
    </source>
</evidence>
<evidence type="ECO:0000313" key="11">
    <source>
        <dbReference type="Proteomes" id="UP001497472"/>
    </source>
</evidence>
<reference evidence="10 11" key="1">
    <citation type="submission" date="2023-11" db="EMBL/GenBank/DDBJ databases">
        <authorList>
            <person name="Okamura Y."/>
        </authorList>
    </citation>
    <scope>NUCLEOTIDE SEQUENCE [LARGE SCALE GENOMIC DNA]</scope>
</reference>
<feature type="domain" description="Putative ionotropic receptor ligand binding" evidence="9">
    <location>
        <begin position="22"/>
        <end position="193"/>
    </location>
</feature>
<keyword evidence="4 8" id="KW-1133">Transmembrane helix</keyword>
<evidence type="ECO:0000256" key="2">
    <source>
        <dbReference type="ARBA" id="ARBA00022475"/>
    </source>
</evidence>
<organism evidence="10 11">
    <name type="scientific">Leptosia nina</name>
    <dbReference type="NCBI Taxonomy" id="320188"/>
    <lineage>
        <taxon>Eukaryota</taxon>
        <taxon>Metazoa</taxon>
        <taxon>Ecdysozoa</taxon>
        <taxon>Arthropoda</taxon>
        <taxon>Hexapoda</taxon>
        <taxon>Insecta</taxon>
        <taxon>Pterygota</taxon>
        <taxon>Neoptera</taxon>
        <taxon>Endopterygota</taxon>
        <taxon>Lepidoptera</taxon>
        <taxon>Glossata</taxon>
        <taxon>Ditrysia</taxon>
        <taxon>Papilionoidea</taxon>
        <taxon>Pieridae</taxon>
        <taxon>Pierinae</taxon>
        <taxon>Leptosia</taxon>
    </lineage>
</organism>
<dbReference type="InterPro" id="IPR052192">
    <property type="entry name" value="Insect_Ionotropic_Sensory_Rcpt"/>
</dbReference>
<comment type="caution">
    <text evidence="10">The sequence shown here is derived from an EMBL/GenBank/DDBJ whole genome shotgun (WGS) entry which is preliminary data.</text>
</comment>